<dbReference type="GO" id="GO:0060091">
    <property type="term" value="C:kinocilium"/>
    <property type="evidence" value="ECO:0007669"/>
    <property type="project" value="UniProtKB-SubCell"/>
</dbReference>
<feature type="compositionally biased region" description="Acidic residues" evidence="13">
    <location>
        <begin position="408"/>
        <end position="417"/>
    </location>
</feature>
<feature type="compositionally biased region" description="Polar residues" evidence="13">
    <location>
        <begin position="252"/>
        <end position="272"/>
    </location>
</feature>
<evidence type="ECO:0000256" key="5">
    <source>
        <dbReference type="ARBA" id="ARBA00022794"/>
    </source>
</evidence>
<evidence type="ECO:0000256" key="12">
    <source>
        <dbReference type="ARBA" id="ARBA00072980"/>
    </source>
</evidence>
<dbReference type="GO" id="GO:0005874">
    <property type="term" value="C:microtubule"/>
    <property type="evidence" value="ECO:0007669"/>
    <property type="project" value="TreeGrafter"/>
</dbReference>
<keyword evidence="8" id="KW-0966">Cell projection</keyword>
<name>A0A2K5F469_AOTNA</name>
<feature type="region of interest" description="Disordered" evidence="13">
    <location>
        <begin position="348"/>
        <end position="476"/>
    </location>
</feature>
<dbReference type="InterPro" id="IPR003533">
    <property type="entry name" value="Doublecortin_dom"/>
</dbReference>
<keyword evidence="7" id="KW-0206">Cytoskeleton</keyword>
<dbReference type="OrthoDB" id="1738954at2759"/>
<feature type="domain" description="Doublecortin" evidence="14">
    <location>
        <begin position="139"/>
        <end position="221"/>
    </location>
</feature>
<dbReference type="GO" id="GO:0005815">
    <property type="term" value="C:microtubule organizing center"/>
    <property type="evidence" value="ECO:0007669"/>
    <property type="project" value="TreeGrafter"/>
</dbReference>
<dbReference type="GO" id="GO:0005930">
    <property type="term" value="C:axoneme"/>
    <property type="evidence" value="ECO:0007669"/>
    <property type="project" value="UniProtKB-SubCell"/>
</dbReference>
<keyword evidence="4" id="KW-0677">Repeat</keyword>
<dbReference type="InterPro" id="IPR033036">
    <property type="entry name" value="DCDC2_DCX_dom2"/>
</dbReference>
<dbReference type="SUPFAM" id="SSF89837">
    <property type="entry name" value="Doublecortin (DC)"/>
    <property type="match status" value="2"/>
</dbReference>
<dbReference type="AlphaFoldDB" id="A0A2K5F469"/>
<dbReference type="GO" id="GO:0001764">
    <property type="term" value="P:neuron migration"/>
    <property type="evidence" value="ECO:0007669"/>
    <property type="project" value="TreeGrafter"/>
</dbReference>
<dbReference type="Ensembl" id="ENSANAT00000058306.1">
    <property type="protein sequence ID" value="ENSANAP00000040199.1"/>
    <property type="gene ID" value="ENSANAG00000037465.1"/>
</dbReference>
<proteinExistence type="predicted"/>
<evidence type="ECO:0000256" key="10">
    <source>
        <dbReference type="ARBA" id="ARBA00057353"/>
    </source>
</evidence>
<evidence type="ECO:0000256" key="4">
    <source>
        <dbReference type="ARBA" id="ARBA00022737"/>
    </source>
</evidence>
<feature type="compositionally biased region" description="Basic and acidic residues" evidence="13">
    <location>
        <begin position="446"/>
        <end position="455"/>
    </location>
</feature>
<keyword evidence="6" id="KW-0524">Neurogenesis</keyword>
<dbReference type="CTD" id="51473"/>
<organism evidence="15 16">
    <name type="scientific">Aotus nancymaae</name>
    <name type="common">Ma's night monkey</name>
    <dbReference type="NCBI Taxonomy" id="37293"/>
    <lineage>
        <taxon>Eukaryota</taxon>
        <taxon>Metazoa</taxon>
        <taxon>Chordata</taxon>
        <taxon>Craniata</taxon>
        <taxon>Vertebrata</taxon>
        <taxon>Euteleostomi</taxon>
        <taxon>Mammalia</taxon>
        <taxon>Eutheria</taxon>
        <taxon>Euarchontoglires</taxon>
        <taxon>Primates</taxon>
        <taxon>Haplorrhini</taxon>
        <taxon>Platyrrhini</taxon>
        <taxon>Aotidae</taxon>
        <taxon>Aotus</taxon>
    </lineage>
</organism>
<dbReference type="GO" id="GO:0045880">
    <property type="term" value="P:positive regulation of smoothened signaling pathway"/>
    <property type="evidence" value="ECO:0007669"/>
    <property type="project" value="Ensembl"/>
</dbReference>
<feature type="compositionally biased region" description="Polar residues" evidence="13">
    <location>
        <begin position="296"/>
        <end position="306"/>
    </location>
</feature>
<evidence type="ECO:0000259" key="14">
    <source>
        <dbReference type="PROSITE" id="PS50309"/>
    </source>
</evidence>
<dbReference type="GO" id="GO:0035556">
    <property type="term" value="P:intracellular signal transduction"/>
    <property type="evidence" value="ECO:0007669"/>
    <property type="project" value="InterPro"/>
</dbReference>
<dbReference type="CDD" id="cd17152">
    <property type="entry name" value="DCX2_DCDC2"/>
    <property type="match status" value="1"/>
</dbReference>
<dbReference type="Proteomes" id="UP000233020">
    <property type="component" value="Unplaced"/>
</dbReference>
<dbReference type="PANTHER" id="PTHR23004">
    <property type="entry name" value="DOUBLECORTIN DOMAIN CONTAINING 2"/>
    <property type="match status" value="1"/>
</dbReference>
<evidence type="ECO:0000256" key="3">
    <source>
        <dbReference type="ARBA" id="ARBA00022553"/>
    </source>
</evidence>
<dbReference type="GO" id="GO:0030111">
    <property type="term" value="P:regulation of Wnt signaling pathway"/>
    <property type="evidence" value="ECO:0007669"/>
    <property type="project" value="Ensembl"/>
</dbReference>
<evidence type="ECO:0000256" key="11">
    <source>
        <dbReference type="ARBA" id="ARBA00066265"/>
    </source>
</evidence>
<dbReference type="OMA" id="MHSRINV"/>
<protein>
    <recommendedName>
        <fullName evidence="12">Doublecortin domain-containing protein 2</fullName>
    </recommendedName>
</protein>
<evidence type="ECO:0000256" key="8">
    <source>
        <dbReference type="ARBA" id="ARBA00023273"/>
    </source>
</evidence>
<evidence type="ECO:0000256" key="9">
    <source>
        <dbReference type="ARBA" id="ARBA00037822"/>
    </source>
</evidence>
<dbReference type="FunFam" id="3.10.20.230:FF:000005">
    <property type="entry name" value="Doublecortin domain containing 2"/>
    <property type="match status" value="1"/>
</dbReference>
<dbReference type="GO" id="GO:0060271">
    <property type="term" value="P:cilium assembly"/>
    <property type="evidence" value="ECO:0007669"/>
    <property type="project" value="Ensembl"/>
</dbReference>
<reference evidence="15" key="1">
    <citation type="submission" date="2025-08" db="UniProtKB">
        <authorList>
            <consortium name="Ensembl"/>
        </authorList>
    </citation>
    <scope>IDENTIFICATION</scope>
</reference>
<dbReference type="KEGG" id="anan:105721462"/>
<keyword evidence="16" id="KW-1185">Reference proteome</keyword>
<dbReference type="Pfam" id="PF03607">
    <property type="entry name" value="DCX"/>
    <property type="match status" value="2"/>
</dbReference>
<keyword evidence="5" id="KW-0970">Cilium biogenesis/degradation</keyword>
<dbReference type="Gene3D" id="3.10.20.230">
    <property type="entry name" value="Doublecortin domain"/>
    <property type="match status" value="2"/>
</dbReference>
<dbReference type="FunFam" id="3.10.20.230:FF:000004">
    <property type="entry name" value="Doublecortin domain containing 2"/>
    <property type="match status" value="1"/>
</dbReference>
<evidence type="ECO:0000256" key="7">
    <source>
        <dbReference type="ARBA" id="ARBA00023212"/>
    </source>
</evidence>
<sequence length="476" mass="52471">MSGGSARSSHLSQPVVKSVLVYRNGDPFFAGRRVIIHEKKVSSFDVFLKEVTGGVQAPFGAVRNIYTPRNGHRIRKLDQIQSGGNYVAGGQEAFKKLNYLDIEEIKKRPMEVVNTEVKPVIHSRINVSARFRKPLQEPCTIFLIANGDLINPASRLLIPRKALSQWDHVLQMVTEKVTLRSGAVHRLYTLKGKLVESGAELENGQFYVAVGRDKFKKLPYSELLFDKSTMRRPYGQKASSLPPIVGSRKSKGSGNNRQSKSTVGSSDNSSPQPLKRKGKKEDVNSEKLTKVKQNVKLKNSQETIPNSDEGIFKAGAERSETRGAAEVQEDEDTQVEVPVDQRLAEIVDEEEDGEKANKVAERNEDFSGMNGDLEEEGGGKATDAPQQVEEILDHSEERAGPGCVNGVTDEENGEELDQVNNELQLALDEEGTSQGDGSGQDEADLDPPRPPRPEVKITSPQENENNEQNKDYAAVA</sequence>
<accession>A0A2K5F469</accession>
<evidence type="ECO:0000256" key="6">
    <source>
        <dbReference type="ARBA" id="ARBA00022902"/>
    </source>
</evidence>
<dbReference type="GO" id="GO:0007605">
    <property type="term" value="P:sensory perception of sound"/>
    <property type="evidence" value="ECO:0007669"/>
    <property type="project" value="Ensembl"/>
</dbReference>
<dbReference type="GO" id="GO:1902017">
    <property type="term" value="P:regulation of cilium assembly"/>
    <property type="evidence" value="ECO:0007669"/>
    <property type="project" value="Ensembl"/>
</dbReference>
<feature type="domain" description="Doublecortin" evidence="14">
    <location>
        <begin position="17"/>
        <end position="100"/>
    </location>
</feature>
<evidence type="ECO:0000256" key="1">
    <source>
        <dbReference type="ARBA" id="ARBA00004430"/>
    </source>
</evidence>
<keyword evidence="2" id="KW-0963">Cytoplasm</keyword>
<dbReference type="InterPro" id="IPR036572">
    <property type="entry name" value="Doublecortin_dom_sf"/>
</dbReference>
<comment type="subcellular location">
    <subcellularLocation>
        <location evidence="9">Cell projection</location>
        <location evidence="9">Kinocilium</location>
    </subcellularLocation>
    <subcellularLocation>
        <location evidence="1">Cytoplasm</location>
        <location evidence="1">Cytoskeleton</location>
        <location evidence="1">Cilium axoneme</location>
    </subcellularLocation>
</comment>
<dbReference type="PANTHER" id="PTHR23004:SF5">
    <property type="entry name" value="DOUBLECORTIN DOMAIN-CONTAINING PROTEIN 2"/>
    <property type="match status" value="1"/>
</dbReference>
<comment type="function">
    <text evidence="10">Protein that plays a role in the inhibition of canonical Wnt signaling pathway. May be involved in neuronal migration during development of the cerebral neocortex. Involved in the control of ciliogenesis and ciliary length.</text>
</comment>
<dbReference type="SMART" id="SM00537">
    <property type="entry name" value="DCX"/>
    <property type="match status" value="2"/>
</dbReference>
<feature type="compositionally biased region" description="Basic and acidic residues" evidence="13">
    <location>
        <begin position="354"/>
        <end position="365"/>
    </location>
</feature>
<evidence type="ECO:0000256" key="2">
    <source>
        <dbReference type="ARBA" id="ARBA00022490"/>
    </source>
</evidence>
<evidence type="ECO:0000313" key="16">
    <source>
        <dbReference type="Proteomes" id="UP000233020"/>
    </source>
</evidence>
<dbReference type="PROSITE" id="PS50309">
    <property type="entry name" value="DC"/>
    <property type="match status" value="2"/>
</dbReference>
<reference evidence="15" key="2">
    <citation type="submission" date="2025-09" db="UniProtKB">
        <authorList>
            <consortium name="Ensembl"/>
        </authorList>
    </citation>
    <scope>IDENTIFICATION</scope>
</reference>
<evidence type="ECO:0000256" key="13">
    <source>
        <dbReference type="SAM" id="MobiDB-lite"/>
    </source>
</evidence>
<keyword evidence="3" id="KW-0597">Phosphoprotein</keyword>
<dbReference type="CDD" id="cd17149">
    <property type="entry name" value="DCX1_DCDC2"/>
    <property type="match status" value="1"/>
</dbReference>
<dbReference type="GeneID" id="105721462"/>
<feature type="compositionally biased region" description="Basic and acidic residues" evidence="13">
    <location>
        <begin position="279"/>
        <end position="289"/>
    </location>
</feature>
<dbReference type="STRING" id="37293.ENSANAP00000040199"/>
<feature type="region of interest" description="Disordered" evidence="13">
    <location>
        <begin position="232"/>
        <end position="335"/>
    </location>
</feature>
<comment type="subunit">
    <text evidence="11">Interacts with DVL1, DVL2 and DVL3.</text>
</comment>
<dbReference type="GO" id="GO:0048813">
    <property type="term" value="P:dendrite morphogenesis"/>
    <property type="evidence" value="ECO:0007669"/>
    <property type="project" value="TreeGrafter"/>
</dbReference>
<gene>
    <name evidence="15" type="primary">DCDC2</name>
</gene>
<evidence type="ECO:0000313" key="15">
    <source>
        <dbReference type="Ensembl" id="ENSANAP00000040199.1"/>
    </source>
</evidence>
<dbReference type="GeneTree" id="ENSGT00940000159377"/>